<gene>
    <name evidence="1" type="ORF">SAMEA4384403_01600</name>
</gene>
<evidence type="ECO:0000313" key="1">
    <source>
        <dbReference type="EMBL" id="SNV71036.1"/>
    </source>
</evidence>
<reference evidence="1 2" key="1">
    <citation type="submission" date="2017-06" db="EMBL/GenBank/DDBJ databases">
        <authorList>
            <consortium name="Pathogen Informatics"/>
        </authorList>
    </citation>
    <scope>NUCLEOTIDE SEQUENCE [LARGE SCALE GENOMIC DNA]</scope>
    <source>
        <strain evidence="1 2">NCTC13839</strain>
    </source>
</reference>
<dbReference type="SUPFAM" id="SSF52096">
    <property type="entry name" value="ClpP/crotonase"/>
    <property type="match status" value="1"/>
</dbReference>
<evidence type="ECO:0000313" key="2">
    <source>
        <dbReference type="Proteomes" id="UP000242084"/>
    </source>
</evidence>
<dbReference type="AlphaFoldDB" id="A0A239ZKF6"/>
<dbReference type="OrthoDB" id="2409863at2"/>
<sequence>MLPYVALYEYIHKQVEHVMNQDESKQTIYDEYKNIVLSPQLTDKVFVEVMNNYFYDMGFINVSLKALKEEEKQVGFRVRATKNSLVVTEVIDDIRFVVGDEIKKLSGDVIDYCRKRYHRILGDTPYHREDWNHILTFQNSVDIERSNQEYHFDLRLFKQTNESSVSVYTKDDVPIVEFKGNITFSQAVEALYELSKIQSSNREMIFDLRNASFNKVNIAEFLLPYFYEIGSREKIDVSDMEIEIEREKHKMLYKKKLERYFKQSEEMNDQSFYQNLLDQPVGNWKFFDDKIIEIIGMSRFDCVTVMIDKDTEQAAEWLVDKVSPSKIVKTVGRPTKGNTTFNELVDEIIDQRFILTFPVENMKNIKYRDAIYPTELIEWSKRHAIIDLDIKFTIDNSC</sequence>
<organism evidence="1 2">
    <name type="scientific">Mammaliicoccus stepanovicii</name>
    <dbReference type="NCBI Taxonomy" id="643214"/>
    <lineage>
        <taxon>Bacteria</taxon>
        <taxon>Bacillati</taxon>
        <taxon>Bacillota</taxon>
        <taxon>Bacilli</taxon>
        <taxon>Bacillales</taxon>
        <taxon>Staphylococcaceae</taxon>
        <taxon>Mammaliicoccus</taxon>
    </lineage>
</organism>
<dbReference type="InterPro" id="IPR029045">
    <property type="entry name" value="ClpP/crotonase-like_dom_sf"/>
</dbReference>
<dbReference type="KEGG" id="sste:SAMEA4384403_1600"/>
<protein>
    <submittedName>
        <fullName evidence="1">Uncharacterized protein</fullName>
    </submittedName>
</protein>
<dbReference type="Gene3D" id="3.90.226.10">
    <property type="entry name" value="2-enoyl-CoA Hydratase, Chain A, domain 1"/>
    <property type="match status" value="1"/>
</dbReference>
<accession>A0A239ZKF6</accession>
<dbReference type="Proteomes" id="UP000242084">
    <property type="component" value="Chromosome 1"/>
</dbReference>
<dbReference type="RefSeq" id="WP_095088421.1">
    <property type="nucleotide sequence ID" value="NZ_BMDM01000004.1"/>
</dbReference>
<dbReference type="EMBL" id="LT906462">
    <property type="protein sequence ID" value="SNV71036.1"/>
    <property type="molecule type" value="Genomic_DNA"/>
</dbReference>
<name>A0A239ZKF6_9STAP</name>
<keyword evidence="2" id="KW-1185">Reference proteome</keyword>
<proteinExistence type="predicted"/>